<reference evidence="3" key="1">
    <citation type="submission" date="2025-08" db="UniProtKB">
        <authorList>
            <consortium name="RefSeq"/>
        </authorList>
    </citation>
    <scope>IDENTIFICATION</scope>
    <source>
        <tissue evidence="3">Epidermis and Blubber</tissue>
    </source>
</reference>
<dbReference type="GeneID" id="118881680"/>
<name>A0A8B8VCY3_BALMU</name>
<evidence type="ECO:0000313" key="2">
    <source>
        <dbReference type="Proteomes" id="UP000694857"/>
    </source>
</evidence>
<dbReference type="RefSeq" id="XP_036682696.1">
    <property type="nucleotide sequence ID" value="XM_036826801.1"/>
</dbReference>
<proteinExistence type="predicted"/>
<dbReference type="KEGG" id="bmus:118881680"/>
<evidence type="ECO:0000313" key="3">
    <source>
        <dbReference type="RefSeq" id="XP_036682696.1"/>
    </source>
</evidence>
<dbReference type="Proteomes" id="UP000694857">
    <property type="component" value="Chromosome 15"/>
</dbReference>
<evidence type="ECO:0000256" key="1">
    <source>
        <dbReference type="SAM" id="MobiDB-lite"/>
    </source>
</evidence>
<feature type="region of interest" description="Disordered" evidence="1">
    <location>
        <begin position="1"/>
        <end position="44"/>
    </location>
</feature>
<organism evidence="2 3">
    <name type="scientific">Balaenoptera musculus</name>
    <name type="common">Blue whale</name>
    <dbReference type="NCBI Taxonomy" id="9771"/>
    <lineage>
        <taxon>Eukaryota</taxon>
        <taxon>Metazoa</taxon>
        <taxon>Chordata</taxon>
        <taxon>Craniata</taxon>
        <taxon>Vertebrata</taxon>
        <taxon>Euteleostomi</taxon>
        <taxon>Mammalia</taxon>
        <taxon>Eutheria</taxon>
        <taxon>Laurasiatheria</taxon>
        <taxon>Artiodactyla</taxon>
        <taxon>Whippomorpha</taxon>
        <taxon>Cetacea</taxon>
        <taxon>Mysticeti</taxon>
        <taxon>Balaenopteridae</taxon>
        <taxon>Balaenoptera</taxon>
    </lineage>
</organism>
<dbReference type="AlphaFoldDB" id="A0A8B8VCY3"/>
<sequence length="328" mass="34018">MGPPLRVQAGPGCTAAPQLGRESASAHPPQGPRQPQGGPHPRGSRLCVQEVLNTYQGLSPDVAQRNHVPIRGRGPGWVVQGGLFPGQRPSRPHTPRSPEGLGPELKDIQGRGDPRTKAWPCGGSGLLGTQGGEWAGVAAAGRVGGATQQGLLPAPGKLAGLPPSLHPGLLPLLPLLHGAPRPPGRPPGRRAAGPCPCGPSAWSPAIHKPGSLRQVSPRRGSPEPLTLPIAQARFQHLEVTFGIWVFCLLRWSSTSPSQGAGLCPQHAGRCLARGGAQRPLSASLGVPERKGCPGLYVTHRGVTRLPHTHQVPPGPLTPGLAVPSSRNH</sequence>
<accession>A0A8B8VCY3</accession>
<keyword evidence="2" id="KW-1185">Reference proteome</keyword>
<feature type="region of interest" description="Disordered" evidence="1">
    <location>
        <begin position="80"/>
        <end position="105"/>
    </location>
</feature>
<protein>
    <submittedName>
        <fullName evidence="3">Basic salivary proline-rich protein 1-like</fullName>
    </submittedName>
</protein>
<gene>
    <name evidence="3" type="primary">LOC118881680</name>
</gene>
<feature type="region of interest" description="Disordered" evidence="1">
    <location>
        <begin position="305"/>
        <end position="328"/>
    </location>
</feature>